<gene>
    <name evidence="1" type="ORF">E3N88_32037</name>
</gene>
<sequence length="129" mass="15503">MTKRSINTAITCRKIPRHPGGFAIYTTRLCQHFLEASALSIKKEGEYQKSGDEEERELKGRTWKTNNQNHKKKRYVSIKRVIRLKVMDRFMILKEGLYECVYRVFIRKFMIKNERENIRCRIRVAYRSA</sequence>
<dbReference type="Proteomes" id="UP000326396">
    <property type="component" value="Linkage Group LG6"/>
</dbReference>
<keyword evidence="2" id="KW-1185">Reference proteome</keyword>
<dbReference type="AlphaFoldDB" id="A0A5N6MA05"/>
<evidence type="ECO:0000313" key="2">
    <source>
        <dbReference type="Proteomes" id="UP000326396"/>
    </source>
</evidence>
<name>A0A5N6MA05_9ASTR</name>
<proteinExistence type="predicted"/>
<evidence type="ECO:0000313" key="1">
    <source>
        <dbReference type="EMBL" id="KAD3336518.1"/>
    </source>
</evidence>
<organism evidence="1 2">
    <name type="scientific">Mikania micrantha</name>
    <name type="common">bitter vine</name>
    <dbReference type="NCBI Taxonomy" id="192012"/>
    <lineage>
        <taxon>Eukaryota</taxon>
        <taxon>Viridiplantae</taxon>
        <taxon>Streptophyta</taxon>
        <taxon>Embryophyta</taxon>
        <taxon>Tracheophyta</taxon>
        <taxon>Spermatophyta</taxon>
        <taxon>Magnoliopsida</taxon>
        <taxon>eudicotyledons</taxon>
        <taxon>Gunneridae</taxon>
        <taxon>Pentapetalae</taxon>
        <taxon>asterids</taxon>
        <taxon>campanulids</taxon>
        <taxon>Asterales</taxon>
        <taxon>Asteraceae</taxon>
        <taxon>Asteroideae</taxon>
        <taxon>Heliantheae alliance</taxon>
        <taxon>Eupatorieae</taxon>
        <taxon>Mikania</taxon>
    </lineage>
</organism>
<accession>A0A5N6MA05</accession>
<protein>
    <submittedName>
        <fullName evidence="1">Uncharacterized protein</fullName>
    </submittedName>
</protein>
<reference evidence="1 2" key="1">
    <citation type="submission" date="2019-05" db="EMBL/GenBank/DDBJ databases">
        <title>Mikania micrantha, genome provides insights into the molecular mechanism of rapid growth.</title>
        <authorList>
            <person name="Liu B."/>
        </authorList>
    </citation>
    <scope>NUCLEOTIDE SEQUENCE [LARGE SCALE GENOMIC DNA]</scope>
    <source>
        <strain evidence="1">NLD-2019</strain>
        <tissue evidence="1">Leaf</tissue>
    </source>
</reference>
<dbReference type="EMBL" id="SZYD01000016">
    <property type="protein sequence ID" value="KAD3336518.1"/>
    <property type="molecule type" value="Genomic_DNA"/>
</dbReference>
<comment type="caution">
    <text evidence="1">The sequence shown here is derived from an EMBL/GenBank/DDBJ whole genome shotgun (WGS) entry which is preliminary data.</text>
</comment>